<dbReference type="KEGG" id="sgs:AVL59_25615"/>
<feature type="compositionally biased region" description="Basic and acidic residues" evidence="1">
    <location>
        <begin position="1"/>
        <end position="16"/>
    </location>
</feature>
<evidence type="ECO:0000313" key="3">
    <source>
        <dbReference type="EMBL" id="MBP2055945.1"/>
    </source>
</evidence>
<feature type="region of interest" description="Disordered" evidence="1">
    <location>
        <begin position="1"/>
        <end position="43"/>
    </location>
</feature>
<dbReference type="EMBL" id="JAGGLP010000036">
    <property type="protein sequence ID" value="MBP2055945.1"/>
    <property type="molecule type" value="Genomic_DNA"/>
</dbReference>
<feature type="compositionally biased region" description="Basic and acidic residues" evidence="1">
    <location>
        <begin position="22"/>
        <end position="34"/>
    </location>
</feature>
<reference evidence="2 4" key="1">
    <citation type="submission" date="2016-06" db="EMBL/GenBank/DDBJ databases">
        <title>Complete genome sequence of Streptomyces griseochromogenes ATCC 14511, the Blasticidin S producer.</title>
        <authorList>
            <person name="Wu L."/>
        </authorList>
    </citation>
    <scope>NUCLEOTIDE SEQUENCE [LARGE SCALE GENOMIC DNA]</scope>
    <source>
        <strain evidence="2 4">ATCC 14511</strain>
    </source>
</reference>
<keyword evidence="5" id="KW-1185">Reference proteome</keyword>
<feature type="compositionally biased region" description="Low complexity" evidence="1">
    <location>
        <begin position="130"/>
        <end position="141"/>
    </location>
</feature>
<evidence type="ECO:0000256" key="1">
    <source>
        <dbReference type="SAM" id="MobiDB-lite"/>
    </source>
</evidence>
<dbReference type="EMBL" id="CP016279">
    <property type="protein sequence ID" value="ANP52464.1"/>
    <property type="molecule type" value="Genomic_DNA"/>
</dbReference>
<proteinExistence type="predicted"/>
<dbReference type="Proteomes" id="UP001519309">
    <property type="component" value="Unassembled WGS sequence"/>
</dbReference>
<gene>
    <name evidence="2" type="ORF">AVL59_25615</name>
    <name evidence="3" type="ORF">J2Z21_008962</name>
</gene>
<feature type="region of interest" description="Disordered" evidence="1">
    <location>
        <begin position="130"/>
        <end position="157"/>
    </location>
</feature>
<evidence type="ECO:0000313" key="4">
    <source>
        <dbReference type="Proteomes" id="UP000092659"/>
    </source>
</evidence>
<evidence type="ECO:0000313" key="5">
    <source>
        <dbReference type="Proteomes" id="UP001519309"/>
    </source>
</evidence>
<accession>A0A1B1B0X5</accession>
<dbReference type="Proteomes" id="UP000092659">
    <property type="component" value="Chromosome"/>
</dbReference>
<dbReference type="AlphaFoldDB" id="A0A1B1B0X5"/>
<evidence type="ECO:0000313" key="2">
    <source>
        <dbReference type="EMBL" id="ANP52464.1"/>
    </source>
</evidence>
<organism evidence="2 4">
    <name type="scientific">Streptomyces griseochromogenes</name>
    <dbReference type="NCBI Taxonomy" id="68214"/>
    <lineage>
        <taxon>Bacteria</taxon>
        <taxon>Bacillati</taxon>
        <taxon>Actinomycetota</taxon>
        <taxon>Actinomycetes</taxon>
        <taxon>Kitasatosporales</taxon>
        <taxon>Streptomycetaceae</taxon>
        <taxon>Streptomyces</taxon>
    </lineage>
</organism>
<dbReference type="OrthoDB" id="4186735at2"/>
<protein>
    <submittedName>
        <fullName evidence="2">Uncharacterized protein</fullName>
    </submittedName>
</protein>
<sequence>MRVEPADAATRRACRDKVKRLPPSDREEHWDVKDPWPQSDGDVRTFRAGSRITVTDNDDEGSDGLVTLTSPVFTDRPTLRGARAVLTATTTLKCDAAPGLYPIYRHRPDDRHDSSNPPWARLRIAHAAPAAACSTSQATAHPSRTCEPVWPPGPRAA</sequence>
<name>A0A1B1B0X5_9ACTN</name>
<reference evidence="3 5" key="2">
    <citation type="submission" date="2021-03" db="EMBL/GenBank/DDBJ databases">
        <title>Genomic Encyclopedia of Type Strains, Phase IV (KMG-IV): sequencing the most valuable type-strain genomes for metagenomic binning, comparative biology and taxonomic classification.</title>
        <authorList>
            <person name="Goeker M."/>
        </authorList>
    </citation>
    <scope>NUCLEOTIDE SEQUENCE [LARGE SCALE GENOMIC DNA]</scope>
    <source>
        <strain evidence="3 5">DSM 40499</strain>
    </source>
</reference>
<dbReference type="RefSeq" id="WP_067308619.1">
    <property type="nucleotide sequence ID" value="NZ_CP016279.1"/>
</dbReference>